<evidence type="ECO:0000313" key="2">
    <source>
        <dbReference type="Proteomes" id="UP000635565"/>
    </source>
</evidence>
<keyword evidence="2" id="KW-1185">Reference proteome</keyword>
<accession>A0ABQ3VER7</accession>
<sequence>MHVVPVDIAEEDTADDPQEIWARQCLRADERDDPDRCEPQTLAYVCRRKLPGERPAISFYTKVSNEKVVHGG</sequence>
<name>A0ABQ3VER7_9CHLR</name>
<evidence type="ECO:0000313" key="1">
    <source>
        <dbReference type="EMBL" id="GHO84229.1"/>
    </source>
</evidence>
<gene>
    <name evidence="1" type="ORF">KSZ_22350</name>
</gene>
<proteinExistence type="predicted"/>
<reference evidence="1 2" key="1">
    <citation type="journal article" date="2021" name="Int. J. Syst. Evol. Microbiol.">
        <title>Reticulibacter mediterranei gen. nov., sp. nov., within the new family Reticulibacteraceae fam. nov., and Ktedonospora formicarum gen. nov., sp. nov., Ktedonobacter robiniae sp. nov., Dictyobacter formicarum sp. nov. and Dictyobacter arantiisoli sp. nov., belonging to the class Ktedonobacteria.</title>
        <authorList>
            <person name="Yabe S."/>
            <person name="Zheng Y."/>
            <person name="Wang C.M."/>
            <person name="Sakai Y."/>
            <person name="Abe K."/>
            <person name="Yokota A."/>
            <person name="Donadio S."/>
            <person name="Cavaletti L."/>
            <person name="Monciardini P."/>
        </authorList>
    </citation>
    <scope>NUCLEOTIDE SEQUENCE [LARGE SCALE GENOMIC DNA]</scope>
    <source>
        <strain evidence="1 2">SOSP1-9</strain>
    </source>
</reference>
<organism evidence="1 2">
    <name type="scientific">Dictyobacter formicarum</name>
    <dbReference type="NCBI Taxonomy" id="2778368"/>
    <lineage>
        <taxon>Bacteria</taxon>
        <taxon>Bacillati</taxon>
        <taxon>Chloroflexota</taxon>
        <taxon>Ktedonobacteria</taxon>
        <taxon>Ktedonobacterales</taxon>
        <taxon>Dictyobacteraceae</taxon>
        <taxon>Dictyobacter</taxon>
    </lineage>
</organism>
<dbReference type="EMBL" id="BNJJ01000005">
    <property type="protein sequence ID" value="GHO84229.1"/>
    <property type="molecule type" value="Genomic_DNA"/>
</dbReference>
<protein>
    <submittedName>
        <fullName evidence="1">Uncharacterized protein</fullName>
    </submittedName>
</protein>
<dbReference type="Proteomes" id="UP000635565">
    <property type="component" value="Unassembled WGS sequence"/>
</dbReference>
<comment type="caution">
    <text evidence="1">The sequence shown here is derived from an EMBL/GenBank/DDBJ whole genome shotgun (WGS) entry which is preliminary data.</text>
</comment>